<dbReference type="EMBL" id="HBIB01049293">
    <property type="protein sequence ID" value="CAE0270151.1"/>
    <property type="molecule type" value="Transcribed_RNA"/>
</dbReference>
<dbReference type="PANTHER" id="PTHR43707">
    <property type="entry name" value="HISTIDYL-TRNA SYNTHETASE"/>
    <property type="match status" value="1"/>
</dbReference>
<feature type="binding site" evidence="6">
    <location>
        <position position="278"/>
    </location>
    <ligand>
        <name>L-histidine</name>
        <dbReference type="ChEBI" id="CHEBI:57595"/>
    </ligand>
</feature>
<feature type="binding site" evidence="6">
    <location>
        <begin position="282"/>
        <end position="283"/>
    </location>
    <ligand>
        <name>L-histidine</name>
        <dbReference type="ChEBI" id="CHEBI:57595"/>
    </ligand>
</feature>
<evidence type="ECO:0000256" key="6">
    <source>
        <dbReference type="PIRSR" id="PIRSR001549-1"/>
    </source>
</evidence>
<dbReference type="GO" id="GO:0004821">
    <property type="term" value="F:histidine-tRNA ligase activity"/>
    <property type="evidence" value="ECO:0007669"/>
    <property type="project" value="UniProtKB-EC"/>
</dbReference>
<reference evidence="8" key="1">
    <citation type="submission" date="2021-01" db="EMBL/GenBank/DDBJ databases">
        <authorList>
            <person name="Corre E."/>
            <person name="Pelletier E."/>
            <person name="Niang G."/>
            <person name="Scheremetjew M."/>
            <person name="Finn R."/>
            <person name="Kale V."/>
            <person name="Holt S."/>
            <person name="Cochrane G."/>
            <person name="Meng A."/>
            <person name="Brown T."/>
            <person name="Cohen L."/>
        </authorList>
    </citation>
    <scope>NUCLEOTIDE SEQUENCE</scope>
    <source>
        <strain evidence="8">NIES-2562</strain>
    </source>
</reference>
<dbReference type="NCBIfam" id="TIGR00442">
    <property type="entry name" value="hisS"/>
    <property type="match status" value="1"/>
</dbReference>
<feature type="binding site" evidence="6">
    <location>
        <position position="150"/>
    </location>
    <ligand>
        <name>L-histidine</name>
        <dbReference type="ChEBI" id="CHEBI:57595"/>
    </ligand>
</feature>
<keyword evidence="3" id="KW-0547">Nucleotide-binding</keyword>
<dbReference type="HAMAP" id="MF_00127">
    <property type="entry name" value="His_tRNA_synth"/>
    <property type="match status" value="1"/>
</dbReference>
<dbReference type="InterPro" id="IPR004154">
    <property type="entry name" value="Anticodon-bd"/>
</dbReference>
<dbReference type="InterPro" id="IPR015807">
    <property type="entry name" value="His-tRNA-ligase"/>
</dbReference>
<organism evidence="8">
    <name type="scientific">Palpitomonas bilix</name>
    <dbReference type="NCBI Taxonomy" id="652834"/>
    <lineage>
        <taxon>Eukaryota</taxon>
        <taxon>Eukaryota incertae sedis</taxon>
    </lineage>
</organism>
<dbReference type="AlphaFoldDB" id="A0A7S3GLE9"/>
<dbReference type="Pfam" id="PF03129">
    <property type="entry name" value="HGTP_anticodon"/>
    <property type="match status" value="1"/>
</dbReference>
<evidence type="ECO:0000256" key="2">
    <source>
        <dbReference type="ARBA" id="ARBA00012815"/>
    </source>
</evidence>
<dbReference type="Pfam" id="PF13393">
    <property type="entry name" value="tRNA-synt_His"/>
    <property type="match status" value="1"/>
</dbReference>
<accession>A0A7S3GLE9</accession>
<feature type="domain" description="Aminoacyl-transfer RNA synthetases class-II family profile" evidence="7">
    <location>
        <begin position="29"/>
        <end position="351"/>
    </location>
</feature>
<feature type="binding site" evidence="6">
    <location>
        <position position="146"/>
    </location>
    <ligand>
        <name>L-histidine</name>
        <dbReference type="ChEBI" id="CHEBI:57595"/>
    </ligand>
</feature>
<evidence type="ECO:0000256" key="1">
    <source>
        <dbReference type="ARBA" id="ARBA00008226"/>
    </source>
</evidence>
<dbReference type="PIRSF" id="PIRSF001549">
    <property type="entry name" value="His-tRNA_synth"/>
    <property type="match status" value="1"/>
</dbReference>
<dbReference type="InterPro" id="IPR041715">
    <property type="entry name" value="HisRS-like_core"/>
</dbReference>
<evidence type="ECO:0000256" key="3">
    <source>
        <dbReference type="ARBA" id="ARBA00022741"/>
    </source>
</evidence>
<feature type="binding site" evidence="6">
    <location>
        <position position="132"/>
    </location>
    <ligand>
        <name>L-histidine</name>
        <dbReference type="ChEBI" id="CHEBI:57595"/>
    </ligand>
</feature>
<dbReference type="Gene3D" id="3.30.930.10">
    <property type="entry name" value="Bira Bifunctional Protein, Domain 2"/>
    <property type="match status" value="1"/>
</dbReference>
<feature type="binding site" evidence="6">
    <location>
        <begin position="102"/>
        <end position="104"/>
    </location>
    <ligand>
        <name>L-histidine</name>
        <dbReference type="ChEBI" id="CHEBI:57595"/>
    </ligand>
</feature>
<dbReference type="SUPFAM" id="SSF52954">
    <property type="entry name" value="Class II aaRS ABD-related"/>
    <property type="match status" value="1"/>
</dbReference>
<evidence type="ECO:0000313" key="8">
    <source>
        <dbReference type="EMBL" id="CAE0270151.1"/>
    </source>
</evidence>
<comment type="similarity">
    <text evidence="1">Belongs to the class-II aminoacyl-tRNA synthetase family.</text>
</comment>
<comment type="catalytic activity">
    <reaction evidence="5">
        <text>tRNA(His) + L-histidine + ATP = L-histidyl-tRNA(His) + AMP + diphosphate + H(+)</text>
        <dbReference type="Rhea" id="RHEA:17313"/>
        <dbReference type="Rhea" id="RHEA-COMP:9665"/>
        <dbReference type="Rhea" id="RHEA-COMP:9689"/>
        <dbReference type="ChEBI" id="CHEBI:15378"/>
        <dbReference type="ChEBI" id="CHEBI:30616"/>
        <dbReference type="ChEBI" id="CHEBI:33019"/>
        <dbReference type="ChEBI" id="CHEBI:57595"/>
        <dbReference type="ChEBI" id="CHEBI:78442"/>
        <dbReference type="ChEBI" id="CHEBI:78527"/>
        <dbReference type="ChEBI" id="CHEBI:456215"/>
        <dbReference type="EC" id="6.1.1.21"/>
    </reaction>
</comment>
<dbReference type="CDD" id="cd00773">
    <property type="entry name" value="HisRS-like_core"/>
    <property type="match status" value="1"/>
</dbReference>
<dbReference type="PANTHER" id="PTHR43707:SF1">
    <property type="entry name" value="HISTIDINE--TRNA LIGASE, MITOCHONDRIAL-RELATED"/>
    <property type="match status" value="1"/>
</dbReference>
<name>A0A7S3GLE9_9EUKA</name>
<dbReference type="Gene3D" id="3.40.50.800">
    <property type="entry name" value="Anticodon-binding domain"/>
    <property type="match status" value="1"/>
</dbReference>
<evidence type="ECO:0000256" key="5">
    <source>
        <dbReference type="ARBA" id="ARBA00047639"/>
    </source>
</evidence>
<dbReference type="EC" id="6.1.1.21" evidence="2"/>
<dbReference type="InterPro" id="IPR036621">
    <property type="entry name" value="Anticodon-bd_dom_sf"/>
</dbReference>
<dbReference type="SUPFAM" id="SSF55681">
    <property type="entry name" value="Class II aaRS and biotin synthetases"/>
    <property type="match status" value="1"/>
</dbReference>
<proteinExistence type="inferred from homology"/>
<dbReference type="GO" id="GO:0005524">
    <property type="term" value="F:ATP binding"/>
    <property type="evidence" value="ECO:0007669"/>
    <property type="project" value="InterPro"/>
</dbReference>
<dbReference type="InterPro" id="IPR006195">
    <property type="entry name" value="aa-tRNA-synth_II"/>
</dbReference>
<evidence type="ECO:0000259" key="7">
    <source>
        <dbReference type="PROSITE" id="PS50862"/>
    </source>
</evidence>
<dbReference type="InterPro" id="IPR004516">
    <property type="entry name" value="HisRS/HisZ"/>
</dbReference>
<dbReference type="InterPro" id="IPR045864">
    <property type="entry name" value="aa-tRNA-synth_II/BPL/LPL"/>
</dbReference>
<evidence type="ECO:0000256" key="4">
    <source>
        <dbReference type="ARBA" id="ARBA00030619"/>
    </source>
</evidence>
<gene>
    <name evidence="8" type="ORF">PBIL07802_LOCUS32506</name>
</gene>
<sequence length="471" mass="52188">MAGRSLAIRTFSSSARLCKRVECPPPVKGTFDLVGTTAREHSFVRNTAERVFNQYGFREITTPILERRELFVRSLGDGSDVVTKEMYQVKDKSDGDLVMRPEGTASVVRSLLSSGEIHHLPQRLFYFGPMFRYESPQKGRYRQFHQLGVEAIGYTSLQTEVELIIAAKAILQQLGISQFSLQLNTIGTTADREGYKKKLESHFERHRHALSEDSVRRLETGAVLRILDSKARGDKAAIHAAPTILDSLSTASRHRFDTVCDSLTREGIEFEVNPRIVRGLDYYNDTVFEYLDETRAGQQTALLGGGRYDGLVESLGGPSTPAFGWAAGVERLRLALDQSLLQEDVNFAVVPLLFGQSKLKESSAIEMATSFQFLSALRQHGLHAFLEQPQGAAQKALRRCSRAGASAAFLLGEDECAAGLVMVKSLRKGEAWQVQVPLAEAPTFVQSLQKGWMAGKEFDQLQVEGILASQL</sequence>
<dbReference type="PROSITE" id="PS50862">
    <property type="entry name" value="AA_TRNA_LIGASE_II"/>
    <property type="match status" value="1"/>
</dbReference>
<dbReference type="GO" id="GO:0006427">
    <property type="term" value="P:histidyl-tRNA aminoacylation"/>
    <property type="evidence" value="ECO:0007669"/>
    <property type="project" value="InterPro"/>
</dbReference>
<protein>
    <recommendedName>
        <fullName evidence="2">histidine--tRNA ligase</fullName>
        <ecNumber evidence="2">6.1.1.21</ecNumber>
    </recommendedName>
    <alternativeName>
        <fullName evidence="4">Histidyl-tRNA synthetase</fullName>
    </alternativeName>
</protein>
<dbReference type="GO" id="GO:0005737">
    <property type="term" value="C:cytoplasm"/>
    <property type="evidence" value="ECO:0007669"/>
    <property type="project" value="InterPro"/>
</dbReference>